<evidence type="ECO:0000256" key="7">
    <source>
        <dbReference type="RuleBase" id="RU000682"/>
    </source>
</evidence>
<gene>
    <name evidence="10" type="ORF">PENDEC_c032G04245</name>
</gene>
<dbReference type="SMART" id="SM00389">
    <property type="entry name" value="HOX"/>
    <property type="match status" value="1"/>
</dbReference>
<dbReference type="PROSITE" id="PS50071">
    <property type="entry name" value="HOMEOBOX_2"/>
    <property type="match status" value="1"/>
</dbReference>
<dbReference type="Gene3D" id="1.10.10.60">
    <property type="entry name" value="Homeodomain-like"/>
    <property type="match status" value="1"/>
</dbReference>
<dbReference type="Proteomes" id="UP000191522">
    <property type="component" value="Unassembled WGS sequence"/>
</dbReference>
<keyword evidence="3 6" id="KW-0238">DNA-binding</keyword>
<feature type="compositionally biased region" description="Basic and acidic residues" evidence="8">
    <location>
        <begin position="225"/>
        <end position="251"/>
    </location>
</feature>
<dbReference type="GO" id="GO:0016586">
    <property type="term" value="C:RSC-type complex"/>
    <property type="evidence" value="ECO:0007669"/>
    <property type="project" value="TreeGrafter"/>
</dbReference>
<evidence type="ECO:0000259" key="9">
    <source>
        <dbReference type="PROSITE" id="PS50071"/>
    </source>
</evidence>
<evidence type="ECO:0000313" key="11">
    <source>
        <dbReference type="Proteomes" id="UP000191522"/>
    </source>
</evidence>
<evidence type="ECO:0000256" key="5">
    <source>
        <dbReference type="ARBA" id="ARBA00023242"/>
    </source>
</evidence>
<evidence type="ECO:0000256" key="8">
    <source>
        <dbReference type="SAM" id="MobiDB-lite"/>
    </source>
</evidence>
<comment type="caution">
    <text evidence="10">The sequence shown here is derived from an EMBL/GenBank/DDBJ whole genome shotgun (WGS) entry which is preliminary data.</text>
</comment>
<dbReference type="SUPFAM" id="SSF46689">
    <property type="entry name" value="Homeodomain-like"/>
    <property type="match status" value="1"/>
</dbReference>
<dbReference type="EMBL" id="MDYL01000032">
    <property type="protein sequence ID" value="OQD68676.1"/>
    <property type="molecule type" value="Genomic_DNA"/>
</dbReference>
<evidence type="ECO:0000313" key="10">
    <source>
        <dbReference type="EMBL" id="OQD68676.1"/>
    </source>
</evidence>
<dbReference type="Pfam" id="PF00046">
    <property type="entry name" value="Homeodomain"/>
    <property type="match status" value="1"/>
</dbReference>
<reference evidence="11" key="1">
    <citation type="journal article" date="2017" name="Nat. Microbiol.">
        <title>Global analysis of biosynthetic gene clusters reveals vast potential of secondary metabolite production in Penicillium species.</title>
        <authorList>
            <person name="Nielsen J.C."/>
            <person name="Grijseels S."/>
            <person name="Prigent S."/>
            <person name="Ji B."/>
            <person name="Dainat J."/>
            <person name="Nielsen K.F."/>
            <person name="Frisvad J.C."/>
            <person name="Workman M."/>
            <person name="Nielsen J."/>
        </authorList>
    </citation>
    <scope>NUCLEOTIDE SEQUENCE [LARGE SCALE GENOMIC DNA]</scope>
    <source>
        <strain evidence="11">IBT 11843</strain>
    </source>
</reference>
<feature type="region of interest" description="Disordered" evidence="8">
    <location>
        <begin position="501"/>
        <end position="527"/>
    </location>
</feature>
<dbReference type="InterPro" id="IPR001356">
    <property type="entry name" value="HD"/>
</dbReference>
<feature type="region of interest" description="Disordered" evidence="8">
    <location>
        <begin position="693"/>
        <end position="717"/>
    </location>
</feature>
<keyword evidence="11" id="KW-1185">Reference proteome</keyword>
<dbReference type="PANTHER" id="PTHR24341:SF6">
    <property type="entry name" value="HOMEOBOX PROTEIN INVECTED"/>
    <property type="match status" value="1"/>
</dbReference>
<evidence type="ECO:0000256" key="1">
    <source>
        <dbReference type="ARBA" id="ARBA00004123"/>
    </source>
</evidence>
<dbReference type="PROSITE" id="PS00027">
    <property type="entry name" value="HOMEOBOX_1"/>
    <property type="match status" value="1"/>
</dbReference>
<feature type="region of interest" description="Disordered" evidence="8">
    <location>
        <begin position="424"/>
        <end position="482"/>
    </location>
</feature>
<feature type="region of interest" description="Disordered" evidence="8">
    <location>
        <begin position="116"/>
        <end position="205"/>
    </location>
</feature>
<dbReference type="InterPro" id="IPR009057">
    <property type="entry name" value="Homeodomain-like_sf"/>
</dbReference>
<feature type="region of interest" description="Disordered" evidence="8">
    <location>
        <begin position="225"/>
        <end position="308"/>
    </location>
</feature>
<keyword evidence="4 6" id="KW-0371">Homeobox</keyword>
<keyword evidence="5 6" id="KW-0539">Nucleus</keyword>
<dbReference type="OMA" id="MDYEEYA"/>
<evidence type="ECO:0000256" key="2">
    <source>
        <dbReference type="ARBA" id="ARBA00010896"/>
    </source>
</evidence>
<feature type="domain" description="Homeobox" evidence="9">
    <location>
        <begin position="63"/>
        <end position="123"/>
    </location>
</feature>
<sequence length="717" mass="78904">MSYIHPSWNYPPHTGLPMDHTMAYDPTMMPPPMMHPMDGYMYPHPPMEMIDYYHQPIMDYDEYTENLSRPRLTKEQVETLEAQFQAHPKPSSNVKRQLAAQTNLSLPRVANWFQNRRAKAKQQKRQEEFEKMQKAKAEAEEAARQKSETLDQMSESRQPSASKQESDRSPTPKPTPTTSASDSKAVNETSPVKQHKKTKSESAREATFLSLQRALNAACAARDRFTGRDSKAKRDAKREAQQDSLHDVPRAEEEESVSPTSMAPPRAVPRAHENKGHATLNSYQNWPGIKEEPASWSHGQTETSYPSTSQAVHEMTNVSHSMQQNVNAYSGAQFHTHTEEWAESSKDQLSVPGMGHDAGLGYNNMQYPMSMPTPEISLSRRESSDALANSLNGIGICNAESGFSQSHSRVGGSWKEAGRELDLAARRKRPRPAAIGTSNTRLANSTSMSSLSPTSRMPSGAGNSMRHSKSAQSLNSRYAGVRKASAAQRSPLNFTFAESGSMKASKADMLRPSVSQTTLAPPTPLTPQDFQHFMPASPTESNYCLSAQSTTQFFPSSQPMQVNIASPPATPLDIYSPFPYQNVAPPMSAPAQVTNFPEYVNCDPVPVTARSWADTNSLSSPDFPSGLHLPHSSTVSPVGYDAGVEHPGNAFGIETVSGSPSLIYSIEDTDMTGSADANERKATEFMMHEFPGQQMHGGQKPKAYTFANNTTPNNYPP</sequence>
<dbReference type="GO" id="GO:0003677">
    <property type="term" value="F:DNA binding"/>
    <property type="evidence" value="ECO:0007669"/>
    <property type="project" value="UniProtKB-UniRule"/>
</dbReference>
<feature type="compositionally biased region" description="Basic and acidic residues" evidence="8">
    <location>
        <begin position="124"/>
        <end position="149"/>
    </location>
</feature>
<dbReference type="FunFam" id="1.10.10.60:FF:000171">
    <property type="entry name" value="Homeobox transcription factor"/>
    <property type="match status" value="1"/>
</dbReference>
<evidence type="ECO:0000256" key="6">
    <source>
        <dbReference type="PROSITE-ProRule" id="PRU00108"/>
    </source>
</evidence>
<dbReference type="CDD" id="cd00086">
    <property type="entry name" value="homeodomain"/>
    <property type="match status" value="1"/>
</dbReference>
<dbReference type="AlphaFoldDB" id="A0A1V6NWF2"/>
<feature type="compositionally biased region" description="Polar residues" evidence="8">
    <location>
        <begin position="706"/>
        <end position="717"/>
    </location>
</feature>
<comment type="subcellular location">
    <subcellularLocation>
        <location evidence="1 6 7">Nucleus</location>
    </subcellularLocation>
</comment>
<organism evidence="10 11">
    <name type="scientific">Penicillium decumbens</name>
    <dbReference type="NCBI Taxonomy" id="69771"/>
    <lineage>
        <taxon>Eukaryota</taxon>
        <taxon>Fungi</taxon>
        <taxon>Dikarya</taxon>
        <taxon>Ascomycota</taxon>
        <taxon>Pezizomycotina</taxon>
        <taxon>Eurotiomycetes</taxon>
        <taxon>Eurotiomycetidae</taxon>
        <taxon>Eurotiales</taxon>
        <taxon>Aspergillaceae</taxon>
        <taxon>Penicillium</taxon>
    </lineage>
</organism>
<evidence type="ECO:0000256" key="3">
    <source>
        <dbReference type="ARBA" id="ARBA00023125"/>
    </source>
</evidence>
<feature type="compositionally biased region" description="Low complexity" evidence="8">
    <location>
        <begin position="445"/>
        <end position="459"/>
    </location>
</feature>
<dbReference type="InterPro" id="IPR017970">
    <property type="entry name" value="Homeobox_CS"/>
</dbReference>
<dbReference type="OrthoDB" id="6159439at2759"/>
<protein>
    <recommendedName>
        <fullName evidence="9">Homeobox domain-containing protein</fullName>
    </recommendedName>
</protein>
<dbReference type="STRING" id="69771.A0A1V6NWF2"/>
<dbReference type="PANTHER" id="PTHR24341">
    <property type="entry name" value="HOMEOBOX PROTEIN ENGRAILED"/>
    <property type="match status" value="1"/>
</dbReference>
<name>A0A1V6NWF2_PENDC</name>
<accession>A0A1V6NWF2</accession>
<proteinExistence type="inferred from homology"/>
<evidence type="ECO:0000256" key="4">
    <source>
        <dbReference type="ARBA" id="ARBA00023155"/>
    </source>
</evidence>
<dbReference type="GO" id="GO:0000981">
    <property type="term" value="F:DNA-binding transcription factor activity, RNA polymerase II-specific"/>
    <property type="evidence" value="ECO:0007669"/>
    <property type="project" value="InterPro"/>
</dbReference>
<feature type="compositionally biased region" description="Polar residues" evidence="8">
    <location>
        <begin position="150"/>
        <end position="163"/>
    </location>
</feature>
<feature type="DNA-binding region" description="Homeobox" evidence="6">
    <location>
        <begin position="65"/>
        <end position="124"/>
    </location>
</feature>
<comment type="similarity">
    <text evidence="2">Belongs to the engrailed homeobox family.</text>
</comment>
<feature type="compositionally biased region" description="Polar residues" evidence="8">
    <location>
        <begin position="297"/>
        <end position="308"/>
    </location>
</feature>
<dbReference type="InterPro" id="IPR050720">
    <property type="entry name" value="Engrailed_Homeobox_TFs"/>
</dbReference>